<comment type="catalytic activity">
    <reaction evidence="6">
        <text>2'-phospho-[ligated tRNA] + NAD(+) = mature tRNA + ADP-alpha-D-ribose 1'',2''-cyclic phosphate + nicotinamide</text>
        <dbReference type="Rhea" id="RHEA:23324"/>
        <dbReference type="Rhea" id="RHEA-COMP:11106"/>
        <dbReference type="Rhea" id="RHEA-COMP:11107"/>
        <dbReference type="ChEBI" id="CHEBI:17154"/>
        <dbReference type="ChEBI" id="CHEBI:57540"/>
        <dbReference type="ChEBI" id="CHEBI:76596"/>
        <dbReference type="ChEBI" id="CHEBI:82883"/>
        <dbReference type="ChEBI" id="CHEBI:85027"/>
        <dbReference type="EC" id="2.7.1.160"/>
    </reaction>
</comment>
<dbReference type="AlphaFoldDB" id="V4BAU0"/>
<evidence type="ECO:0000256" key="3">
    <source>
        <dbReference type="ARBA" id="ARBA00012007"/>
    </source>
</evidence>
<dbReference type="RefSeq" id="XP_009046552.1">
    <property type="nucleotide sequence ID" value="XM_009048304.1"/>
</dbReference>
<name>V4BAU0_LOTGI</name>
<keyword evidence="8" id="KW-1185">Reference proteome</keyword>
<dbReference type="STRING" id="225164.V4BAU0"/>
<gene>
    <name evidence="7" type="ORF">LOTGIDRAFT_110702</name>
</gene>
<dbReference type="KEGG" id="lgi:LOTGIDRAFT_110702"/>
<keyword evidence="4" id="KW-0808">Transferase</keyword>
<dbReference type="Gene3D" id="1.10.10.970">
    <property type="entry name" value="RNA 2'-phosphotransferase, Tpt1/KptA family, N-terminal domain"/>
    <property type="match status" value="1"/>
</dbReference>
<proteinExistence type="inferred from homology"/>
<organism evidence="7 8">
    <name type="scientific">Lottia gigantea</name>
    <name type="common">Giant owl limpet</name>
    <dbReference type="NCBI Taxonomy" id="225164"/>
    <lineage>
        <taxon>Eukaryota</taxon>
        <taxon>Metazoa</taxon>
        <taxon>Spiralia</taxon>
        <taxon>Lophotrochozoa</taxon>
        <taxon>Mollusca</taxon>
        <taxon>Gastropoda</taxon>
        <taxon>Patellogastropoda</taxon>
        <taxon>Lottioidea</taxon>
        <taxon>Lottiidae</taxon>
        <taxon>Lottia</taxon>
    </lineage>
</organism>
<keyword evidence="5" id="KW-0520">NAD</keyword>
<dbReference type="CTD" id="20230621"/>
<dbReference type="GO" id="GO:0006388">
    <property type="term" value="P:tRNA splicing, via endonucleolytic cleavage and ligation"/>
    <property type="evidence" value="ECO:0007669"/>
    <property type="project" value="TreeGrafter"/>
</dbReference>
<evidence type="ECO:0000313" key="7">
    <source>
        <dbReference type="EMBL" id="ESP03082.1"/>
    </source>
</evidence>
<evidence type="ECO:0000256" key="6">
    <source>
        <dbReference type="ARBA" id="ARBA00047949"/>
    </source>
</evidence>
<comment type="similarity">
    <text evidence="2">Belongs to the KptA/TPT1 family.</text>
</comment>
<dbReference type="InterPro" id="IPR042081">
    <property type="entry name" value="RNA_2'-PTrans_C"/>
</dbReference>
<accession>V4BAU0</accession>
<protein>
    <recommendedName>
        <fullName evidence="3">2'-phosphotransferase</fullName>
        <ecNumber evidence="3">2.7.1.160</ecNumber>
    </recommendedName>
</protein>
<dbReference type="PANTHER" id="PTHR12684">
    <property type="entry name" value="PUTATIVE PHOSPHOTRANSFERASE"/>
    <property type="match status" value="1"/>
</dbReference>
<dbReference type="SUPFAM" id="SSF56399">
    <property type="entry name" value="ADP-ribosylation"/>
    <property type="match status" value="1"/>
</dbReference>
<sequence length="204" mass="23276">KLSKSLSWLLRHGAEKEGFKYLPGGFLYVDEVLKKDQFKNYTEDDIKHVVAVNEKNRFAIKDDRESGRLLIRANQGHSIQVDDLELTLVDNADDYPTVVHGTNLTAWSSIKTQGLSRRNRNHIHFAIGEPGENGVISGMRQSSEVVIYLNLQKVLQDNIKVYKSVNNVILSPGDQHGFIPSSYFTQVLNRKTSRFLLLFCHYTQ</sequence>
<dbReference type="InterPro" id="IPR002745">
    <property type="entry name" value="Ptrans_KptA/Tpt1"/>
</dbReference>
<dbReference type="OMA" id="RHGASQM"/>
<dbReference type="GeneID" id="20230621"/>
<dbReference type="OrthoDB" id="419694at2759"/>
<dbReference type="Gene3D" id="3.20.170.30">
    <property type="match status" value="1"/>
</dbReference>
<dbReference type="GO" id="GO:0000215">
    <property type="term" value="F:tRNA 2'-phosphotransferase activity"/>
    <property type="evidence" value="ECO:0007669"/>
    <property type="project" value="UniProtKB-EC"/>
</dbReference>
<evidence type="ECO:0000256" key="1">
    <source>
        <dbReference type="ARBA" id="ARBA00003343"/>
    </source>
</evidence>
<comment type="function">
    <text evidence="1">Catalyzes the last step of tRNA splicing, the transfer of the splice junction 2'-phosphate from ligated tRNA to NAD to produce ADP-ribose 1''-2'' cyclic phosphate.</text>
</comment>
<evidence type="ECO:0000256" key="4">
    <source>
        <dbReference type="ARBA" id="ARBA00022679"/>
    </source>
</evidence>
<dbReference type="PANTHER" id="PTHR12684:SF2">
    <property type="entry name" value="TRNA 2'-PHOSPHOTRANSFERASE 1"/>
    <property type="match status" value="1"/>
</dbReference>
<dbReference type="EC" id="2.7.1.160" evidence="3"/>
<dbReference type="InterPro" id="IPR042080">
    <property type="entry name" value="RNA_2'-PTrans_N"/>
</dbReference>
<evidence type="ECO:0000256" key="2">
    <source>
        <dbReference type="ARBA" id="ARBA00009836"/>
    </source>
</evidence>
<reference evidence="7 8" key="1">
    <citation type="journal article" date="2013" name="Nature">
        <title>Insights into bilaterian evolution from three spiralian genomes.</title>
        <authorList>
            <person name="Simakov O."/>
            <person name="Marletaz F."/>
            <person name="Cho S.J."/>
            <person name="Edsinger-Gonzales E."/>
            <person name="Havlak P."/>
            <person name="Hellsten U."/>
            <person name="Kuo D.H."/>
            <person name="Larsson T."/>
            <person name="Lv J."/>
            <person name="Arendt D."/>
            <person name="Savage R."/>
            <person name="Osoegawa K."/>
            <person name="de Jong P."/>
            <person name="Grimwood J."/>
            <person name="Chapman J.A."/>
            <person name="Shapiro H."/>
            <person name="Aerts A."/>
            <person name="Otillar R.P."/>
            <person name="Terry A.Y."/>
            <person name="Boore J.L."/>
            <person name="Grigoriev I.V."/>
            <person name="Lindberg D.R."/>
            <person name="Seaver E.C."/>
            <person name="Weisblat D.A."/>
            <person name="Putnam N.H."/>
            <person name="Rokhsar D.S."/>
        </authorList>
    </citation>
    <scope>NUCLEOTIDE SEQUENCE [LARGE SCALE GENOMIC DNA]</scope>
</reference>
<dbReference type="EMBL" id="KB200129">
    <property type="protein sequence ID" value="ESP03082.1"/>
    <property type="molecule type" value="Genomic_DNA"/>
</dbReference>
<dbReference type="Proteomes" id="UP000030746">
    <property type="component" value="Unassembled WGS sequence"/>
</dbReference>
<evidence type="ECO:0000313" key="8">
    <source>
        <dbReference type="Proteomes" id="UP000030746"/>
    </source>
</evidence>
<evidence type="ECO:0000256" key="5">
    <source>
        <dbReference type="ARBA" id="ARBA00023027"/>
    </source>
</evidence>
<dbReference type="Pfam" id="PF01885">
    <property type="entry name" value="PTS_2-RNA"/>
    <property type="match status" value="1"/>
</dbReference>
<dbReference type="HOGENOM" id="CLU_052998_1_1_1"/>
<feature type="non-terminal residue" evidence="7">
    <location>
        <position position="1"/>
    </location>
</feature>